<evidence type="ECO:0000256" key="1">
    <source>
        <dbReference type="PROSITE-ProRule" id="PRU00047"/>
    </source>
</evidence>
<dbReference type="Proteomes" id="UP000466442">
    <property type="component" value="Linkage Group LG1"/>
</dbReference>
<dbReference type="SMART" id="SM00343">
    <property type="entry name" value="ZnF_C2HC"/>
    <property type="match status" value="2"/>
</dbReference>
<reference evidence="3" key="1">
    <citation type="journal article" date="2021" name="Mol. Ecol. Resour.">
        <title>Apolygus lucorum genome provides insights into omnivorousness and mesophyll feeding.</title>
        <authorList>
            <person name="Liu Y."/>
            <person name="Liu H."/>
            <person name="Wang H."/>
            <person name="Huang T."/>
            <person name="Liu B."/>
            <person name="Yang B."/>
            <person name="Yin L."/>
            <person name="Li B."/>
            <person name="Zhang Y."/>
            <person name="Zhang S."/>
            <person name="Jiang F."/>
            <person name="Zhang X."/>
            <person name="Ren Y."/>
            <person name="Wang B."/>
            <person name="Wang S."/>
            <person name="Lu Y."/>
            <person name="Wu K."/>
            <person name="Fan W."/>
            <person name="Wang G."/>
        </authorList>
    </citation>
    <scope>NUCLEOTIDE SEQUENCE</scope>
    <source>
        <strain evidence="3">12Hb</strain>
    </source>
</reference>
<dbReference type="InterPro" id="IPR001878">
    <property type="entry name" value="Znf_CCHC"/>
</dbReference>
<feature type="domain" description="CCHC-type" evidence="2">
    <location>
        <begin position="329"/>
        <end position="343"/>
    </location>
</feature>
<protein>
    <recommendedName>
        <fullName evidence="2">CCHC-type domain-containing protein</fullName>
    </recommendedName>
</protein>
<keyword evidence="4" id="KW-1185">Reference proteome</keyword>
<dbReference type="PROSITE" id="PS50158">
    <property type="entry name" value="ZF_CCHC"/>
    <property type="match status" value="1"/>
</dbReference>
<comment type="caution">
    <text evidence="3">The sequence shown here is derived from an EMBL/GenBank/DDBJ whole genome shotgun (WGS) entry which is preliminary data.</text>
</comment>
<dbReference type="Gene3D" id="4.10.60.10">
    <property type="entry name" value="Zinc finger, CCHC-type"/>
    <property type="match status" value="1"/>
</dbReference>
<dbReference type="OrthoDB" id="6615185at2759"/>
<dbReference type="EMBL" id="WIXP02000001">
    <property type="protein sequence ID" value="KAF6217101.1"/>
    <property type="molecule type" value="Genomic_DNA"/>
</dbReference>
<keyword evidence="1" id="KW-0863">Zinc-finger</keyword>
<evidence type="ECO:0000313" key="4">
    <source>
        <dbReference type="Proteomes" id="UP000466442"/>
    </source>
</evidence>
<gene>
    <name evidence="3" type="ORF">GE061_001454</name>
</gene>
<name>A0A8S9Y9S3_APOLU</name>
<dbReference type="AlphaFoldDB" id="A0A8S9Y9S3"/>
<dbReference type="Pfam" id="PF00098">
    <property type="entry name" value="zf-CCHC"/>
    <property type="match status" value="1"/>
</dbReference>
<evidence type="ECO:0000313" key="3">
    <source>
        <dbReference type="EMBL" id="KAF6217101.1"/>
    </source>
</evidence>
<dbReference type="SUPFAM" id="SSF57756">
    <property type="entry name" value="Retrovirus zinc finger-like domains"/>
    <property type="match status" value="1"/>
</dbReference>
<organism evidence="3 4">
    <name type="scientific">Apolygus lucorum</name>
    <name type="common">Small green plant bug</name>
    <name type="synonym">Lygocoris lucorum</name>
    <dbReference type="NCBI Taxonomy" id="248454"/>
    <lineage>
        <taxon>Eukaryota</taxon>
        <taxon>Metazoa</taxon>
        <taxon>Ecdysozoa</taxon>
        <taxon>Arthropoda</taxon>
        <taxon>Hexapoda</taxon>
        <taxon>Insecta</taxon>
        <taxon>Pterygota</taxon>
        <taxon>Neoptera</taxon>
        <taxon>Paraneoptera</taxon>
        <taxon>Hemiptera</taxon>
        <taxon>Heteroptera</taxon>
        <taxon>Panheteroptera</taxon>
        <taxon>Cimicomorpha</taxon>
        <taxon>Miridae</taxon>
        <taxon>Mirini</taxon>
        <taxon>Apolygus</taxon>
    </lineage>
</organism>
<accession>A0A8S9Y9S3</accession>
<proteinExistence type="predicted"/>
<dbReference type="InterPro" id="IPR036875">
    <property type="entry name" value="Znf_CCHC_sf"/>
</dbReference>
<keyword evidence="1" id="KW-0862">Zinc</keyword>
<dbReference type="GO" id="GO:0008270">
    <property type="term" value="F:zinc ion binding"/>
    <property type="evidence" value="ECO:0007669"/>
    <property type="project" value="UniProtKB-KW"/>
</dbReference>
<dbReference type="GO" id="GO:0003676">
    <property type="term" value="F:nucleic acid binding"/>
    <property type="evidence" value="ECO:0007669"/>
    <property type="project" value="InterPro"/>
</dbReference>
<evidence type="ECO:0000259" key="2">
    <source>
        <dbReference type="PROSITE" id="PS50158"/>
    </source>
</evidence>
<sequence>MKASKAVMEMMERYYAGEAAFISAVKEAKLSTVKAKDCLGLMRETFKDIGLRVIGMEIQMNIMETEARRIDKVDHTESLKDVLQTTAARLVQLGEKMDKIGEKVDRKDLSTGPMMSYASALRGRSTSRRRGPVEGGEAQKEIRKKTLIVVRPRSVPQGEEVSAEQVKQRIKRVVKPDEKGWKVVGMRGRRGGEVVMEVDAEAEARKIMADVDLGTAGLEAEMLRKRRPVVLLRGVPTHGSGGVMTDQDILRSLWSQNYQDIDENGFKSQCAVVRKIPWRVLPDAAATGEQKMNVLFEVNPKLRERMIRDGRAYISWYRCRFEDHLEVIRCYRCGGIGHMARNCQVCSEGEKCCRTCTSKSHLQRDCPNTSSPVCVSCREARLPSAHVTGGSTCEAHRRAIAGLITVTDYGL</sequence>
<keyword evidence="1" id="KW-0479">Metal-binding</keyword>